<dbReference type="CDD" id="cd00174">
    <property type="entry name" value="SH3"/>
    <property type="match status" value="3"/>
</dbReference>
<feature type="domain" description="SH3" evidence="4">
    <location>
        <begin position="217"/>
        <end position="281"/>
    </location>
</feature>
<dbReference type="InterPro" id="IPR001452">
    <property type="entry name" value="SH3_domain"/>
</dbReference>
<dbReference type="InterPro" id="IPR036028">
    <property type="entry name" value="SH3-like_dom_sf"/>
</dbReference>
<dbReference type="EMBL" id="UYSU01002214">
    <property type="protein sequence ID" value="VDL87358.1"/>
    <property type="molecule type" value="Genomic_DNA"/>
</dbReference>
<organism evidence="7">
    <name type="scientific">Schistocephalus solidus</name>
    <name type="common">Tapeworm</name>
    <dbReference type="NCBI Taxonomy" id="70667"/>
    <lineage>
        <taxon>Eukaryota</taxon>
        <taxon>Metazoa</taxon>
        <taxon>Spiralia</taxon>
        <taxon>Lophotrochozoa</taxon>
        <taxon>Platyhelminthes</taxon>
        <taxon>Cestoda</taxon>
        <taxon>Eucestoda</taxon>
        <taxon>Diphyllobothriidea</taxon>
        <taxon>Diphyllobothriidae</taxon>
        <taxon>Schistocephalus</taxon>
    </lineage>
</organism>
<dbReference type="Pfam" id="PF07653">
    <property type="entry name" value="SH3_2"/>
    <property type="match status" value="1"/>
</dbReference>
<dbReference type="Pfam" id="PF00018">
    <property type="entry name" value="SH3_1"/>
    <property type="match status" value="2"/>
</dbReference>
<keyword evidence="1 2" id="KW-0728">SH3 domain</keyword>
<dbReference type="Gene3D" id="2.30.30.40">
    <property type="entry name" value="SH3 Domains"/>
    <property type="match status" value="4"/>
</dbReference>
<feature type="domain" description="SH3" evidence="4">
    <location>
        <begin position="5"/>
        <end position="68"/>
    </location>
</feature>
<dbReference type="STRING" id="70667.A0A183SAN5"/>
<dbReference type="Proteomes" id="UP000275846">
    <property type="component" value="Unassembled WGS sequence"/>
</dbReference>
<sequence length="456" mass="49620">MVNTVHQQTYVALYSYTPSNSDELAFTVGDKILIHKDLREGVGDGWLHGDFNGKRGLVPATYVKLQSLQEIFPAAISDPFAPVLPSQNEPSDSTLVASTTGEQDHKRLSTTAAPLFTCIALNDFKGHLPGDLSLKVGEKVNILNEKDGWYEGVFPANYAEKLPSTESSNLHTTNGVEPVQTISAGLQEATAQPTFAVSATASTKTNQSEETAITVLDPPELAIVESAFTADGIGQLSLVAKQYVKVQRKSASGWWEGEIQQRGQDRQIGWFPASCVRVVSSASKPLATNSRGKQPVSPTAVLPTPTITSTESKSLVQAKYAYKAAQPDELTFEENALIEVLNHEEEDWWRGRLTASGVEGLFPVNYVQPYSNAVVDGASAGQLDSPKATAASSSVLNSPFSLIRQSFLAFLFFPRSSRFRALSVQLFALVPMRGSQPFCSSFPSVHRRFLFDYLHL</sequence>
<dbReference type="AlphaFoldDB" id="A0A183SAN5"/>
<accession>A0A183SAN5</accession>
<keyword evidence="6" id="KW-1185">Reference proteome</keyword>
<feature type="domain" description="SH3" evidence="4">
    <location>
        <begin position="311"/>
        <end position="372"/>
    </location>
</feature>
<feature type="region of interest" description="Disordered" evidence="3">
    <location>
        <begin position="83"/>
        <end position="106"/>
    </location>
</feature>
<evidence type="ECO:0000313" key="7">
    <source>
        <dbReference type="WBParaSite" id="SSLN_0000133501-mRNA-1"/>
    </source>
</evidence>
<dbReference type="PRINTS" id="PR00452">
    <property type="entry name" value="SH3DOMAIN"/>
</dbReference>
<feature type="compositionally biased region" description="Polar residues" evidence="3">
    <location>
        <begin position="85"/>
        <end position="101"/>
    </location>
</feature>
<evidence type="ECO:0000256" key="3">
    <source>
        <dbReference type="SAM" id="MobiDB-lite"/>
    </source>
</evidence>
<evidence type="ECO:0000313" key="5">
    <source>
        <dbReference type="EMBL" id="VDL87358.1"/>
    </source>
</evidence>
<dbReference type="WBParaSite" id="SSLN_0000133501-mRNA-1">
    <property type="protein sequence ID" value="SSLN_0000133501-mRNA-1"/>
    <property type="gene ID" value="SSLN_0000133501"/>
</dbReference>
<dbReference type="OrthoDB" id="6284961at2759"/>
<reference evidence="5 6" key="2">
    <citation type="submission" date="2018-11" db="EMBL/GenBank/DDBJ databases">
        <authorList>
            <consortium name="Pathogen Informatics"/>
        </authorList>
    </citation>
    <scope>NUCLEOTIDE SEQUENCE [LARGE SCALE GENOMIC DNA]</scope>
    <source>
        <strain evidence="5 6">NST_G2</strain>
    </source>
</reference>
<evidence type="ECO:0000256" key="1">
    <source>
        <dbReference type="ARBA" id="ARBA00022443"/>
    </source>
</evidence>
<dbReference type="SUPFAM" id="SSF50044">
    <property type="entry name" value="SH3-domain"/>
    <property type="match status" value="4"/>
</dbReference>
<dbReference type="PROSITE" id="PS50002">
    <property type="entry name" value="SH3"/>
    <property type="match status" value="3"/>
</dbReference>
<dbReference type="InterPro" id="IPR050384">
    <property type="entry name" value="Endophilin_SH3RF"/>
</dbReference>
<evidence type="ECO:0000256" key="2">
    <source>
        <dbReference type="PROSITE-ProRule" id="PRU00192"/>
    </source>
</evidence>
<protein>
    <submittedName>
        <fullName evidence="7">SH3 domain-containing protein</fullName>
    </submittedName>
</protein>
<proteinExistence type="predicted"/>
<reference evidence="7" key="1">
    <citation type="submission" date="2016-06" db="UniProtKB">
        <authorList>
            <consortium name="WormBaseParasite"/>
        </authorList>
    </citation>
    <scope>IDENTIFICATION</scope>
</reference>
<dbReference type="Pfam" id="PF14604">
    <property type="entry name" value="SH3_9"/>
    <property type="match status" value="1"/>
</dbReference>
<gene>
    <name evidence="5" type="ORF">SSLN_LOCUS1283</name>
</gene>
<name>A0A183SAN5_SCHSO</name>
<dbReference type="SMART" id="SM00326">
    <property type="entry name" value="SH3"/>
    <property type="match status" value="4"/>
</dbReference>
<evidence type="ECO:0000259" key="4">
    <source>
        <dbReference type="PROSITE" id="PS50002"/>
    </source>
</evidence>
<dbReference type="PANTHER" id="PTHR14167">
    <property type="entry name" value="SH3 DOMAIN-CONTAINING"/>
    <property type="match status" value="1"/>
</dbReference>
<evidence type="ECO:0000313" key="6">
    <source>
        <dbReference type="Proteomes" id="UP000275846"/>
    </source>
</evidence>